<feature type="region of interest" description="Disordered" evidence="1">
    <location>
        <begin position="1"/>
        <end position="85"/>
    </location>
</feature>
<evidence type="ECO:0000313" key="2">
    <source>
        <dbReference type="EMBL" id="TZF86694.1"/>
    </source>
</evidence>
<evidence type="ECO:0000313" key="3">
    <source>
        <dbReference type="Proteomes" id="UP000323164"/>
    </source>
</evidence>
<dbReference type="EMBL" id="VTRV01000163">
    <property type="protein sequence ID" value="TZF86694.1"/>
    <property type="molecule type" value="Genomic_DNA"/>
</dbReference>
<proteinExistence type="predicted"/>
<comment type="caution">
    <text evidence="2">The sequence shown here is derived from an EMBL/GenBank/DDBJ whole genome shotgun (WGS) entry which is preliminary data.</text>
</comment>
<dbReference type="AlphaFoldDB" id="A0A5D8Z1Y9"/>
<organism evidence="2 3">
    <name type="scientific">Cognatilysobacter lacus</name>
    <dbReference type="NCBI Taxonomy" id="1643323"/>
    <lineage>
        <taxon>Bacteria</taxon>
        <taxon>Pseudomonadati</taxon>
        <taxon>Pseudomonadota</taxon>
        <taxon>Gammaproteobacteria</taxon>
        <taxon>Lysobacterales</taxon>
        <taxon>Lysobacteraceae</taxon>
        <taxon>Cognatilysobacter</taxon>
    </lineage>
</organism>
<accession>A0A5D8Z1Y9</accession>
<protein>
    <submittedName>
        <fullName evidence="2">Uncharacterized protein</fullName>
    </submittedName>
</protein>
<reference evidence="2 3" key="1">
    <citation type="submission" date="2019-08" db="EMBL/GenBank/DDBJ databases">
        <title>Draft genome sequence of Lysobacter sp. UKS-15.</title>
        <authorList>
            <person name="Im W.-T."/>
        </authorList>
    </citation>
    <scope>NUCLEOTIDE SEQUENCE [LARGE SCALE GENOMIC DNA]</scope>
    <source>
        <strain evidence="2 3">UKS-15</strain>
    </source>
</reference>
<feature type="compositionally biased region" description="Basic and acidic residues" evidence="1">
    <location>
        <begin position="66"/>
        <end position="76"/>
    </location>
</feature>
<dbReference type="Proteomes" id="UP000323164">
    <property type="component" value="Unassembled WGS sequence"/>
</dbReference>
<feature type="compositionally biased region" description="Basic and acidic residues" evidence="1">
    <location>
        <begin position="13"/>
        <end position="33"/>
    </location>
</feature>
<evidence type="ECO:0000256" key="1">
    <source>
        <dbReference type="SAM" id="MobiDB-lite"/>
    </source>
</evidence>
<sequence>MSGERSLSADDPGESRGDGQPRPGGEKPVEPGDRPALLDPPTRRDTVNDQPAVNRGIRAPGGYDESIDRRRADRDAAATTNPRGD</sequence>
<gene>
    <name evidence="2" type="ORF">FW784_12035</name>
</gene>
<name>A0A5D8Z1Y9_9GAMM</name>
<keyword evidence="3" id="KW-1185">Reference proteome</keyword>